<dbReference type="PANTHER" id="PTHR22943">
    <property type="entry name" value="7-TRANSMEMBRANE DOMAIN RECEPTOR C.ELEGANS"/>
    <property type="match status" value="1"/>
</dbReference>
<organism evidence="2 3">
    <name type="scientific">Caenorhabditis tropicalis</name>
    <dbReference type="NCBI Taxonomy" id="1561998"/>
    <lineage>
        <taxon>Eukaryota</taxon>
        <taxon>Metazoa</taxon>
        <taxon>Ecdysozoa</taxon>
        <taxon>Nematoda</taxon>
        <taxon>Chromadorea</taxon>
        <taxon>Rhabditida</taxon>
        <taxon>Rhabditina</taxon>
        <taxon>Rhabditomorpha</taxon>
        <taxon>Rhabditoidea</taxon>
        <taxon>Rhabditidae</taxon>
        <taxon>Peloderinae</taxon>
        <taxon>Caenorhabditis</taxon>
    </lineage>
</organism>
<keyword evidence="1" id="KW-0472">Membrane</keyword>
<dbReference type="WBParaSite" id="Csp11.Scaffold579.g4536.t1">
    <property type="protein sequence ID" value="Csp11.Scaffold579.g4536.t1"/>
    <property type="gene ID" value="Csp11.Scaffold579.g4536"/>
</dbReference>
<protein>
    <submittedName>
        <fullName evidence="3">Seven TM Receptor</fullName>
    </submittedName>
</protein>
<evidence type="ECO:0000256" key="1">
    <source>
        <dbReference type="SAM" id="Phobius"/>
    </source>
</evidence>
<name>A0A1I7TC97_9PELO</name>
<feature type="transmembrane region" description="Helical" evidence="1">
    <location>
        <begin position="128"/>
        <end position="150"/>
    </location>
</feature>
<dbReference type="GO" id="GO:0005886">
    <property type="term" value="C:plasma membrane"/>
    <property type="evidence" value="ECO:0007669"/>
    <property type="project" value="TreeGrafter"/>
</dbReference>
<dbReference type="SUPFAM" id="SSF81321">
    <property type="entry name" value="Family A G protein-coupled receptor-like"/>
    <property type="match status" value="1"/>
</dbReference>
<keyword evidence="1" id="KW-1133">Transmembrane helix</keyword>
<dbReference type="GO" id="GO:0038022">
    <property type="term" value="F:G protein-coupled olfactory receptor activity"/>
    <property type="evidence" value="ECO:0007669"/>
    <property type="project" value="TreeGrafter"/>
</dbReference>
<accession>A0A1I7TC97</accession>
<feature type="transmembrane region" description="Helical" evidence="1">
    <location>
        <begin position="179"/>
        <end position="203"/>
    </location>
</feature>
<evidence type="ECO:0000313" key="3">
    <source>
        <dbReference type="WBParaSite" id="Csp11.Scaffold579.g4536.t1"/>
    </source>
</evidence>
<keyword evidence="2" id="KW-1185">Reference proteome</keyword>
<feature type="transmembrane region" description="Helical" evidence="1">
    <location>
        <begin position="55"/>
        <end position="75"/>
    </location>
</feature>
<sequence length="265" mass="30333">MVVDTKRRRMNPTIALVSMNLLCGCFGVTIYGIAIHFVYRFFALERRGRVRFFQNGYLVIWFVIPLFAGLAWLSVTSQLFASGPLETEYIRDSVRDTFDIEIEDCVYSAGIFYLFDESGTRFVNWKGFIGLSGFLALMSVPFTIIVIFGFKSWKIVKDLLKNGESEYSKNLQIQLYKALVAQTVIPMFLLFLPFGLLFVLPIFEIDCQFLAGLVTLIFAIYPAIDPLPILYFIEYYRNPVIDMINQARCKGNRVSVDRDGSVTIT</sequence>
<dbReference type="eggNOG" id="ENOG502TFRW">
    <property type="taxonomic scope" value="Eukaryota"/>
</dbReference>
<dbReference type="Proteomes" id="UP000095282">
    <property type="component" value="Unplaced"/>
</dbReference>
<dbReference type="PANTHER" id="PTHR22943:SF29">
    <property type="entry name" value="SEVEN TM RECEPTOR"/>
    <property type="match status" value="1"/>
</dbReference>
<dbReference type="GO" id="GO:0042048">
    <property type="term" value="P:olfactory behavior"/>
    <property type="evidence" value="ECO:0007669"/>
    <property type="project" value="TreeGrafter"/>
</dbReference>
<reference evidence="3" key="1">
    <citation type="submission" date="2016-11" db="UniProtKB">
        <authorList>
            <consortium name="WormBaseParasite"/>
        </authorList>
    </citation>
    <scope>IDENTIFICATION</scope>
</reference>
<dbReference type="AlphaFoldDB" id="A0A1I7TC97"/>
<dbReference type="Pfam" id="PF10326">
    <property type="entry name" value="7TM_GPCR_Str"/>
    <property type="match status" value="1"/>
</dbReference>
<dbReference type="PROSITE" id="PS51257">
    <property type="entry name" value="PROKAR_LIPOPROTEIN"/>
    <property type="match status" value="1"/>
</dbReference>
<keyword evidence="1" id="KW-0812">Transmembrane</keyword>
<feature type="transmembrane region" description="Helical" evidence="1">
    <location>
        <begin position="14"/>
        <end position="43"/>
    </location>
</feature>
<proteinExistence type="predicted"/>
<dbReference type="InterPro" id="IPR019428">
    <property type="entry name" value="7TM_GPCR_serpentine_rcpt_Str"/>
</dbReference>
<feature type="transmembrane region" description="Helical" evidence="1">
    <location>
        <begin position="209"/>
        <end position="233"/>
    </location>
</feature>
<evidence type="ECO:0000313" key="2">
    <source>
        <dbReference type="Proteomes" id="UP000095282"/>
    </source>
</evidence>